<reference evidence="1 2" key="1">
    <citation type="journal article" date="2019" name="Front. Microbiol.">
        <title>Ammonia Oxidation by the Arctic Terrestrial Thaumarchaeote Candidatus Nitrosocosmicus arcticus Is Stimulated by Increasing Temperatures.</title>
        <authorList>
            <person name="Alves R.J.E."/>
            <person name="Kerou M."/>
            <person name="Zappe A."/>
            <person name="Bittner R."/>
            <person name="Abby S.S."/>
            <person name="Schmidt H.A."/>
            <person name="Pfeifer K."/>
            <person name="Schleper C."/>
        </authorList>
    </citation>
    <scope>NUCLEOTIDE SEQUENCE [LARGE SCALE GENOMIC DNA]</scope>
    <source>
        <strain evidence="1 2">Kfb</strain>
    </source>
</reference>
<dbReference type="AlphaFoldDB" id="A0A557SSX0"/>
<protein>
    <submittedName>
        <fullName evidence="1">Uncharacterized protein</fullName>
    </submittedName>
</protein>
<dbReference type="EMBL" id="VOAH01000013">
    <property type="protein sequence ID" value="TVP39716.1"/>
    <property type="molecule type" value="Genomic_DNA"/>
</dbReference>
<proteinExistence type="predicted"/>
<keyword evidence="2" id="KW-1185">Reference proteome</keyword>
<evidence type="ECO:0000313" key="2">
    <source>
        <dbReference type="Proteomes" id="UP000315289"/>
    </source>
</evidence>
<dbReference type="Proteomes" id="UP000315289">
    <property type="component" value="Unassembled WGS sequence"/>
</dbReference>
<organism evidence="1 2">
    <name type="scientific">Candidatus Nitrosocosmicus arcticus</name>
    <dbReference type="NCBI Taxonomy" id="2035267"/>
    <lineage>
        <taxon>Archaea</taxon>
        <taxon>Nitrososphaerota</taxon>
        <taxon>Nitrososphaeria</taxon>
        <taxon>Nitrososphaerales</taxon>
        <taxon>Nitrososphaeraceae</taxon>
        <taxon>Candidatus Nitrosocosmicus</taxon>
    </lineage>
</organism>
<evidence type="ECO:0000313" key="1">
    <source>
        <dbReference type="EMBL" id="TVP39716.1"/>
    </source>
</evidence>
<sequence>MSIKVYEEIHYCKNLKYMNYCQNIQRIYKRTRHNYELQKHLINHESKGYNHVIGVIVMWRCYQNVSIGLMTVYDITYTQKYERVHQVDFQLMPLTFIKIINLFPSIIYKG</sequence>
<comment type="caution">
    <text evidence="1">The sequence shown here is derived from an EMBL/GenBank/DDBJ whole genome shotgun (WGS) entry which is preliminary data.</text>
</comment>
<gene>
    <name evidence="1" type="ORF">NARC_130055</name>
</gene>
<name>A0A557SSX0_9ARCH</name>
<accession>A0A557SSX0</accession>